<reference evidence="2 3" key="1">
    <citation type="submission" date="2021-10" db="EMBL/GenBank/DDBJ databases">
        <title>Anaerobic single-cell dispensing facilitates the cultivation of human gut bacteria.</title>
        <authorList>
            <person name="Afrizal A."/>
        </authorList>
    </citation>
    <scope>NUCLEOTIDE SEQUENCE [LARGE SCALE GENOMIC DNA]</scope>
    <source>
        <strain evidence="2 3">CLA-AA-H276</strain>
    </source>
</reference>
<dbReference type="PANTHER" id="PTHR30050:SF4">
    <property type="entry name" value="ATP-BINDING PROTEIN RV3427C IN INSERTION SEQUENCE-RELATED"/>
    <property type="match status" value="1"/>
</dbReference>
<name>A0AAE3A8I5_9FIRM</name>
<dbReference type="GO" id="GO:0005524">
    <property type="term" value="F:ATP binding"/>
    <property type="evidence" value="ECO:0007669"/>
    <property type="project" value="UniProtKB-KW"/>
</dbReference>
<keyword evidence="2" id="KW-0067">ATP-binding</keyword>
<dbReference type="NCBIfam" id="NF005304">
    <property type="entry name" value="PRK06835.1"/>
    <property type="match status" value="1"/>
</dbReference>
<feature type="domain" description="AAA+ ATPase" evidence="1">
    <location>
        <begin position="173"/>
        <end position="303"/>
    </location>
</feature>
<keyword evidence="2" id="KW-0547">Nucleotide-binding</keyword>
<dbReference type="SUPFAM" id="SSF52540">
    <property type="entry name" value="P-loop containing nucleoside triphosphate hydrolases"/>
    <property type="match status" value="1"/>
</dbReference>
<dbReference type="AlphaFoldDB" id="A0AAE3A8I5"/>
<evidence type="ECO:0000259" key="1">
    <source>
        <dbReference type="SMART" id="SM00382"/>
    </source>
</evidence>
<dbReference type="Pfam" id="PF01695">
    <property type="entry name" value="IstB_IS21"/>
    <property type="match status" value="1"/>
</dbReference>
<dbReference type="EMBL" id="JAJEPS010000005">
    <property type="protein sequence ID" value="MCC2125845.1"/>
    <property type="molecule type" value="Genomic_DNA"/>
</dbReference>
<dbReference type="Gene3D" id="3.40.50.300">
    <property type="entry name" value="P-loop containing nucleotide triphosphate hydrolases"/>
    <property type="match status" value="1"/>
</dbReference>
<dbReference type="InterPro" id="IPR027417">
    <property type="entry name" value="P-loop_NTPase"/>
</dbReference>
<dbReference type="InterPro" id="IPR002611">
    <property type="entry name" value="IstB_ATP-bd"/>
</dbReference>
<dbReference type="Proteomes" id="UP001198220">
    <property type="component" value="Unassembled WGS sequence"/>
</dbReference>
<evidence type="ECO:0000313" key="2">
    <source>
        <dbReference type="EMBL" id="MCC2125845.1"/>
    </source>
</evidence>
<dbReference type="GO" id="GO:0006260">
    <property type="term" value="P:DNA replication"/>
    <property type="evidence" value="ECO:0007669"/>
    <property type="project" value="TreeGrafter"/>
</dbReference>
<dbReference type="RefSeq" id="WP_118770459.1">
    <property type="nucleotide sequence ID" value="NZ_JAJEPS010000005.1"/>
</dbReference>
<dbReference type="PANTHER" id="PTHR30050">
    <property type="entry name" value="CHROMOSOMAL REPLICATION INITIATOR PROTEIN DNAA"/>
    <property type="match status" value="1"/>
</dbReference>
<organism evidence="2 3">
    <name type="scientific">Hominiventricola filiformis</name>
    <dbReference type="NCBI Taxonomy" id="2885352"/>
    <lineage>
        <taxon>Bacteria</taxon>
        <taxon>Bacillati</taxon>
        <taxon>Bacillota</taxon>
        <taxon>Clostridia</taxon>
        <taxon>Lachnospirales</taxon>
        <taxon>Lachnospiraceae</taxon>
        <taxon>Hominiventricola</taxon>
    </lineage>
</organism>
<sequence length="320" mass="37144">MALTNSQYDTIMRGYDRRQYENYRRQCARTDEIYEKFPRIREIQEAMSACSIRQAERLFDEEPDALEILRQELSSLRAEKEQILKKAGYPVDYMEMQYTCPDCKDTGYVGQKKCHCFRQKEIELLYSSSRLQSVLEKENFSTLSYDVYDETQRTSMPPIIRTCQEYALNFRKDGKSMLFYGSVGTGKTFLSNCIAKELLDKGFSVIYFTSFQLFELLSGAISGGSENFRQAYEPLLESDLLILDDMGTELSNTFTVSKLFQILNERMLAGKSTIISTNLSLQDFRDIYSERVFSRITSSYTLLKFTGSDIRIRRKIAGSR</sequence>
<keyword evidence="3" id="KW-1185">Reference proteome</keyword>
<comment type="caution">
    <text evidence="2">The sequence shown here is derived from an EMBL/GenBank/DDBJ whole genome shotgun (WGS) entry which is preliminary data.</text>
</comment>
<evidence type="ECO:0000313" key="3">
    <source>
        <dbReference type="Proteomes" id="UP001198220"/>
    </source>
</evidence>
<dbReference type="InterPro" id="IPR003593">
    <property type="entry name" value="AAA+_ATPase"/>
</dbReference>
<dbReference type="SMART" id="SM00382">
    <property type="entry name" value="AAA"/>
    <property type="match status" value="1"/>
</dbReference>
<gene>
    <name evidence="2" type="ORF">LKD36_06590</name>
</gene>
<protein>
    <submittedName>
        <fullName evidence="2">ATP-binding protein</fullName>
    </submittedName>
</protein>
<proteinExistence type="predicted"/>
<dbReference type="CDD" id="cd00009">
    <property type="entry name" value="AAA"/>
    <property type="match status" value="1"/>
</dbReference>
<accession>A0AAE3A8I5</accession>